<dbReference type="Gene3D" id="3.40.630.30">
    <property type="match status" value="1"/>
</dbReference>
<feature type="binding site" evidence="2">
    <location>
        <position position="175"/>
    </location>
    <ligand>
        <name>substrate</name>
    </ligand>
</feature>
<dbReference type="NCBIfam" id="TIGR03590">
    <property type="entry name" value="PseG"/>
    <property type="match status" value="1"/>
</dbReference>
<proteinExistence type="predicted"/>
<keyword evidence="4" id="KW-0378">Hydrolase</keyword>
<dbReference type="PANTHER" id="PTHR21015:SF22">
    <property type="entry name" value="GLYCOSYLTRANSFERASE"/>
    <property type="match status" value="1"/>
</dbReference>
<organism evidence="4">
    <name type="scientific">Candidatus Kentrum sp. FM</name>
    <dbReference type="NCBI Taxonomy" id="2126340"/>
    <lineage>
        <taxon>Bacteria</taxon>
        <taxon>Pseudomonadati</taxon>
        <taxon>Pseudomonadota</taxon>
        <taxon>Gammaproteobacteria</taxon>
        <taxon>Candidatus Kentrum</taxon>
    </lineage>
</organism>
<feature type="domain" description="N-acetyltransferase" evidence="3">
    <location>
        <begin position="367"/>
        <end position="518"/>
    </location>
</feature>
<dbReference type="EMBL" id="CAADEZ010000106">
    <property type="protein sequence ID" value="VFJ52775.1"/>
    <property type="molecule type" value="Genomic_DNA"/>
</dbReference>
<dbReference type="EMBL" id="CAADFA010000196">
    <property type="protein sequence ID" value="VFJ57296.1"/>
    <property type="molecule type" value="Genomic_DNA"/>
</dbReference>
<dbReference type="GO" id="GO:0016757">
    <property type="term" value="F:glycosyltransferase activity"/>
    <property type="evidence" value="ECO:0007669"/>
    <property type="project" value="TreeGrafter"/>
</dbReference>
<evidence type="ECO:0000313" key="6">
    <source>
        <dbReference type="EMBL" id="VFK08928.1"/>
    </source>
</evidence>
<dbReference type="AlphaFoldDB" id="A0A450SHQ5"/>
<accession>A0A450SHQ5</accession>
<protein>
    <submittedName>
        <fullName evidence="4">UDP-2,4-diacetamido-2,4,6-trideoxy-beta-L-altropyranose hydrolase</fullName>
    </submittedName>
</protein>
<dbReference type="PANTHER" id="PTHR21015">
    <property type="entry name" value="UDP-N-ACETYLGLUCOSAMINE--N-ACETYLMURAMYL-(PENTAPEPTIDE) PYROPHOSPHORYL-UNDECAPRENOL N-ACETYLGLUCOSAMINE TRANSFERASE 1"/>
    <property type="match status" value="1"/>
</dbReference>
<dbReference type="GO" id="GO:0016747">
    <property type="term" value="F:acyltransferase activity, transferring groups other than amino-acyl groups"/>
    <property type="evidence" value="ECO:0007669"/>
    <property type="project" value="InterPro"/>
</dbReference>
<evidence type="ECO:0000313" key="5">
    <source>
        <dbReference type="EMBL" id="VFJ57296.1"/>
    </source>
</evidence>
<dbReference type="InterPro" id="IPR016181">
    <property type="entry name" value="Acyl_CoA_acyltransferase"/>
</dbReference>
<dbReference type="Gene3D" id="3.40.50.11190">
    <property type="match status" value="1"/>
</dbReference>
<evidence type="ECO:0000256" key="2">
    <source>
        <dbReference type="PIRSR" id="PIRSR620023-2"/>
    </source>
</evidence>
<dbReference type="Gene3D" id="3.40.50.2000">
    <property type="entry name" value="Glycogen Phosphorylase B"/>
    <property type="match status" value="1"/>
</dbReference>
<feature type="active site" description="Proton acceptor" evidence="1">
    <location>
        <position position="17"/>
    </location>
</feature>
<evidence type="ECO:0000256" key="1">
    <source>
        <dbReference type="PIRSR" id="PIRSR620023-1"/>
    </source>
</evidence>
<name>A0A450SHQ5_9GAMM</name>
<dbReference type="InterPro" id="IPR020023">
    <property type="entry name" value="PseG"/>
</dbReference>
<feature type="binding site" evidence="2">
    <location>
        <position position="278"/>
    </location>
    <ligand>
        <name>substrate</name>
    </ligand>
</feature>
<dbReference type="SUPFAM" id="SSF55729">
    <property type="entry name" value="Acyl-CoA N-acyltransferases (Nat)"/>
    <property type="match status" value="1"/>
</dbReference>
<gene>
    <name evidence="4" type="ORF">BECKFM1743A_GA0114220_101065</name>
    <name evidence="6" type="ORF">BECKFM1743B_GA0114221_100875</name>
    <name evidence="5" type="ORF">BECKFM1743C_GA0114222_101966</name>
</gene>
<dbReference type="SUPFAM" id="SSF53756">
    <property type="entry name" value="UDP-Glycosyltransferase/glycogen phosphorylase"/>
    <property type="match status" value="1"/>
</dbReference>
<dbReference type="GO" id="GO:0016787">
    <property type="term" value="F:hydrolase activity"/>
    <property type="evidence" value="ECO:0007669"/>
    <property type="project" value="UniProtKB-KW"/>
</dbReference>
<reference evidence="4" key="1">
    <citation type="submission" date="2019-02" db="EMBL/GenBank/DDBJ databases">
        <authorList>
            <person name="Gruber-Vodicka R. H."/>
            <person name="Seah K. B. B."/>
        </authorList>
    </citation>
    <scope>NUCLEOTIDE SEQUENCE</scope>
    <source>
        <strain evidence="4">BECK_BZ163</strain>
        <strain evidence="6">BECK_BZ164</strain>
        <strain evidence="5">BECK_BZ165</strain>
    </source>
</reference>
<sequence length="518" mass="56964">MKVVFRVDASNRIGTGHVIRCLTLAEALRDRGARPHFICRAHPGHLLERLQRQAMPVTVLPPAPDTEPGHPADYAAWLGVTQGQDAQETIAALGDERPDWLIVDHYGLDAQWEQRLRSHVGRLMVIDDLANRLHDCDLLLDQNVIDEPASDGTCYRNLTPTGCRLLLGPRHALLRPEYADWRGTSKRRDGRVRRVLVFLGGSDPGNVTGLALGTLSAPEFRHLAVDVVVGANNPHRSAIENQATRRARTTLHGPRPHLADLMAQADLAIGAGGTTTWERLCLGLPSLVISIADNQEPACLVLARAGLIRYLGDAATVGEERMRAALGGIMDDPEEIAEQSLAGRLLVDGLGALRVLETLDPTPVEQLHLRPVNEDDITLYYDWANEPEVRRQSIDSNPIPWVQHQDWFHDKLTDARSHLFVLQAGNLPVGQVRFDCGGDEARIGYSLDALVRGRGWAANMITMGARRLRESQPVALRAEVKPNNNVSRAVFLRLGFTENVSGGIHVFRLPSSRIAAVG</sequence>
<dbReference type="PROSITE" id="PS51186">
    <property type="entry name" value="GNAT"/>
    <property type="match status" value="1"/>
</dbReference>
<evidence type="ECO:0000259" key="3">
    <source>
        <dbReference type="PROSITE" id="PS51186"/>
    </source>
</evidence>
<dbReference type="Pfam" id="PF13302">
    <property type="entry name" value="Acetyltransf_3"/>
    <property type="match status" value="1"/>
</dbReference>
<evidence type="ECO:0000313" key="4">
    <source>
        <dbReference type="EMBL" id="VFJ52775.1"/>
    </source>
</evidence>
<dbReference type="EMBL" id="CAADFL010000087">
    <property type="protein sequence ID" value="VFK08928.1"/>
    <property type="molecule type" value="Genomic_DNA"/>
</dbReference>
<dbReference type="InterPro" id="IPR000182">
    <property type="entry name" value="GNAT_dom"/>
</dbReference>